<dbReference type="SUPFAM" id="SSF46689">
    <property type="entry name" value="Homeodomain-like"/>
    <property type="match status" value="1"/>
</dbReference>
<dbReference type="SUPFAM" id="SSF48498">
    <property type="entry name" value="Tetracyclin repressor-like, C-terminal domain"/>
    <property type="match status" value="1"/>
</dbReference>
<evidence type="ECO:0000313" key="9">
    <source>
        <dbReference type="Proteomes" id="UP000282002"/>
    </source>
</evidence>
<dbReference type="PRINTS" id="PR00455">
    <property type="entry name" value="HTHTETR"/>
</dbReference>
<evidence type="ECO:0000256" key="1">
    <source>
        <dbReference type="ARBA" id="ARBA00022491"/>
    </source>
</evidence>
<organism evidence="8 9">
    <name type="scientific">Tabrizicola piscis</name>
    <dbReference type="NCBI Taxonomy" id="2494374"/>
    <lineage>
        <taxon>Bacteria</taxon>
        <taxon>Pseudomonadati</taxon>
        <taxon>Pseudomonadota</taxon>
        <taxon>Alphaproteobacteria</taxon>
        <taxon>Rhodobacterales</taxon>
        <taxon>Paracoccaceae</taxon>
        <taxon>Tabrizicola</taxon>
    </lineage>
</organism>
<evidence type="ECO:0000256" key="3">
    <source>
        <dbReference type="ARBA" id="ARBA00023125"/>
    </source>
</evidence>
<gene>
    <name evidence="8" type="ORF">EI545_16100</name>
</gene>
<evidence type="ECO:0000256" key="6">
    <source>
        <dbReference type="SAM" id="MobiDB-lite"/>
    </source>
</evidence>
<dbReference type="Pfam" id="PF00440">
    <property type="entry name" value="TetR_N"/>
    <property type="match status" value="1"/>
</dbReference>
<accession>A0A3S8U9B9</accession>
<proteinExistence type="predicted"/>
<dbReference type="InterPro" id="IPR009057">
    <property type="entry name" value="Homeodomain-like_sf"/>
</dbReference>
<dbReference type="PANTHER" id="PTHR30055">
    <property type="entry name" value="HTH-TYPE TRANSCRIPTIONAL REGULATOR RUTR"/>
    <property type="match status" value="1"/>
</dbReference>
<dbReference type="GO" id="GO:0000976">
    <property type="term" value="F:transcription cis-regulatory region binding"/>
    <property type="evidence" value="ECO:0007669"/>
    <property type="project" value="TreeGrafter"/>
</dbReference>
<name>A0A3S8U9B9_9RHOB</name>
<dbReference type="Pfam" id="PF13977">
    <property type="entry name" value="TetR_C_6"/>
    <property type="match status" value="1"/>
</dbReference>
<evidence type="ECO:0000256" key="5">
    <source>
        <dbReference type="PROSITE-ProRule" id="PRU00335"/>
    </source>
</evidence>
<dbReference type="InterPro" id="IPR036271">
    <property type="entry name" value="Tet_transcr_reg_TetR-rel_C_sf"/>
</dbReference>
<keyword evidence="2" id="KW-0805">Transcription regulation</keyword>
<sequence>MDIDRPVIAPVTECRRYPQRQPLHGALKLGIRLGQVAGRKFGHVRLGIVAVTKAGIRLTGLSIRTLALFTGRRTLRLTLRQPEADVTASQTTAAPPLPRTQSRDARRTQLIEATIATLSDRGFSRTTLTEVARRAGLSHGLVLFHFQSKDNLLSETLDYLSEEYRTNWQAALAEAGPAPEAQLAAIVKADFSPTVCTPDRLSSWCAFWGESQSRPLYQARCGANDAHYNQTLEEICARMNAQYGYASDPRRTARLIRIMTEGVWLDMMTLVEPYPVQEAMDTVFAGLSALYPRHFGPVPAAQGTTP</sequence>
<dbReference type="KEGG" id="taw:EI545_16100"/>
<reference evidence="8 9" key="1">
    <citation type="submission" date="2018-12" db="EMBL/GenBank/DDBJ databases">
        <title>Complete genome sequencing of Tabrizicola sp. K13M18.</title>
        <authorList>
            <person name="Bae J.-W."/>
        </authorList>
    </citation>
    <scope>NUCLEOTIDE SEQUENCE [LARGE SCALE GENOMIC DNA]</scope>
    <source>
        <strain evidence="8 9">K13M18</strain>
    </source>
</reference>
<dbReference type="InterPro" id="IPR001647">
    <property type="entry name" value="HTH_TetR"/>
</dbReference>
<feature type="region of interest" description="Disordered" evidence="6">
    <location>
        <begin position="82"/>
        <end position="104"/>
    </location>
</feature>
<dbReference type="EMBL" id="CP034328">
    <property type="protein sequence ID" value="AZL60214.1"/>
    <property type="molecule type" value="Genomic_DNA"/>
</dbReference>
<dbReference type="OrthoDB" id="7336460at2"/>
<keyword evidence="9" id="KW-1185">Reference proteome</keyword>
<evidence type="ECO:0000256" key="2">
    <source>
        <dbReference type="ARBA" id="ARBA00023015"/>
    </source>
</evidence>
<evidence type="ECO:0000256" key="4">
    <source>
        <dbReference type="ARBA" id="ARBA00023163"/>
    </source>
</evidence>
<keyword evidence="4" id="KW-0804">Transcription</keyword>
<feature type="domain" description="HTH tetR-type" evidence="7">
    <location>
        <begin position="104"/>
        <end position="164"/>
    </location>
</feature>
<keyword evidence="3 5" id="KW-0238">DNA-binding</keyword>
<dbReference type="AlphaFoldDB" id="A0A3S8U9B9"/>
<dbReference type="InterPro" id="IPR039538">
    <property type="entry name" value="BetI_C"/>
</dbReference>
<protein>
    <submittedName>
        <fullName evidence="8">TetR family transcriptional regulator</fullName>
    </submittedName>
</protein>
<dbReference type="Proteomes" id="UP000282002">
    <property type="component" value="Chromosome"/>
</dbReference>
<dbReference type="InterPro" id="IPR050109">
    <property type="entry name" value="HTH-type_TetR-like_transc_reg"/>
</dbReference>
<evidence type="ECO:0000259" key="7">
    <source>
        <dbReference type="PROSITE" id="PS50977"/>
    </source>
</evidence>
<dbReference type="GO" id="GO:0003700">
    <property type="term" value="F:DNA-binding transcription factor activity"/>
    <property type="evidence" value="ECO:0007669"/>
    <property type="project" value="TreeGrafter"/>
</dbReference>
<feature type="DNA-binding region" description="H-T-H motif" evidence="5">
    <location>
        <begin position="127"/>
        <end position="146"/>
    </location>
</feature>
<evidence type="ECO:0000313" key="8">
    <source>
        <dbReference type="EMBL" id="AZL60214.1"/>
    </source>
</evidence>
<dbReference type="PANTHER" id="PTHR30055:SF228">
    <property type="entry name" value="TRANSCRIPTIONAL REGULATOR-RELATED"/>
    <property type="match status" value="1"/>
</dbReference>
<dbReference type="Gene3D" id="1.10.357.10">
    <property type="entry name" value="Tetracycline Repressor, domain 2"/>
    <property type="match status" value="1"/>
</dbReference>
<keyword evidence="1" id="KW-0678">Repressor</keyword>
<dbReference type="PROSITE" id="PS50977">
    <property type="entry name" value="HTH_TETR_2"/>
    <property type="match status" value="1"/>
</dbReference>